<dbReference type="InterPro" id="IPR023828">
    <property type="entry name" value="Peptidase_S8_Ser-AS"/>
</dbReference>
<dbReference type="Proteomes" id="UP000823910">
    <property type="component" value="Unassembled WGS sequence"/>
</dbReference>
<evidence type="ECO:0000256" key="6">
    <source>
        <dbReference type="RuleBase" id="RU003355"/>
    </source>
</evidence>
<evidence type="ECO:0000256" key="1">
    <source>
        <dbReference type="ARBA" id="ARBA00011073"/>
    </source>
</evidence>
<dbReference type="GO" id="GO:0006508">
    <property type="term" value="P:proteolysis"/>
    <property type="evidence" value="ECO:0007669"/>
    <property type="project" value="UniProtKB-KW"/>
</dbReference>
<dbReference type="EMBL" id="DWWT01000020">
    <property type="protein sequence ID" value="HJC05521.1"/>
    <property type="molecule type" value="Genomic_DNA"/>
</dbReference>
<feature type="active site" description="Charge relay system" evidence="5">
    <location>
        <position position="363"/>
    </location>
</feature>
<dbReference type="PANTHER" id="PTHR43399:SF4">
    <property type="entry name" value="CELL WALL-ASSOCIATED PROTEASE"/>
    <property type="match status" value="1"/>
</dbReference>
<dbReference type="AlphaFoldDB" id="A0A9D2MZW6"/>
<dbReference type="InterPro" id="IPR023827">
    <property type="entry name" value="Peptidase_S8_Asp-AS"/>
</dbReference>
<evidence type="ECO:0000256" key="7">
    <source>
        <dbReference type="SAM" id="SignalP"/>
    </source>
</evidence>
<dbReference type="Gene3D" id="3.40.50.200">
    <property type="entry name" value="Peptidase S8/S53 domain"/>
    <property type="match status" value="1"/>
</dbReference>
<protein>
    <submittedName>
        <fullName evidence="9">S8 family serine peptidase</fullName>
    </submittedName>
</protein>
<keyword evidence="2 5" id="KW-0645">Protease</keyword>
<dbReference type="CDD" id="cd07473">
    <property type="entry name" value="Peptidases_S8_Subtilisin_like"/>
    <property type="match status" value="1"/>
</dbReference>
<dbReference type="PROSITE" id="PS51892">
    <property type="entry name" value="SUBTILASE"/>
    <property type="match status" value="1"/>
</dbReference>
<dbReference type="InterPro" id="IPR000209">
    <property type="entry name" value="Peptidase_S8/S53_dom"/>
</dbReference>
<feature type="active site" description="Charge relay system" evidence="5">
    <location>
        <position position="199"/>
    </location>
</feature>
<organism evidence="9 10">
    <name type="scientific">Candidatus Enterocloster excrementipullorum</name>
    <dbReference type="NCBI Taxonomy" id="2838559"/>
    <lineage>
        <taxon>Bacteria</taxon>
        <taxon>Bacillati</taxon>
        <taxon>Bacillota</taxon>
        <taxon>Clostridia</taxon>
        <taxon>Lachnospirales</taxon>
        <taxon>Lachnospiraceae</taxon>
        <taxon>Enterocloster</taxon>
    </lineage>
</organism>
<name>A0A9D2MZW6_9FIRM</name>
<evidence type="ECO:0000256" key="3">
    <source>
        <dbReference type="ARBA" id="ARBA00022801"/>
    </source>
</evidence>
<comment type="caution">
    <text evidence="9">The sequence shown here is derived from an EMBL/GenBank/DDBJ whole genome shotgun (WGS) entry which is preliminary data.</text>
</comment>
<dbReference type="InterPro" id="IPR051048">
    <property type="entry name" value="Peptidase_S8/S53_subtilisin"/>
</dbReference>
<dbReference type="PRINTS" id="PR00723">
    <property type="entry name" value="SUBTILISIN"/>
</dbReference>
<sequence>MRNRLAISLAAALAVTGFSPAHTAPAASDAGKDSQTFYTSAIGPGLDNLSLDDDYAQYQWALKNDGNLSQTEQKLNFESLDDAYVRRDGRRVAAIALPPLGPSNFSSIKTQAYPGIDINIRDAWSRYDSLENKRPVTIALIDTGVDISHPELQNAIWTNADEIPDDGIDNDGNGYIDDVHGWNFLANTNQIYVGREDVHGTHAAGTIAASKNDGGIMGITDNNYVKIMVLKALGGDEGSGSPESVISAIRYAEANGAQICNLSFGSREVTQEFIETIKNSSMLFVVSAGNGDIYEIGYDIDKYPVYPASLPYDNVLTVANLLFDGSLDDSSNYGPYNVDIAAPGTMILSTVPENSYGFMSGTSMAAPMVTAAAAMVYSARPETDLLTVKNILIYSAHKLAPLKGLMLSSGMLDVSAAMTWGLANP</sequence>
<gene>
    <name evidence="9" type="ORF">H9704_05125</name>
</gene>
<dbReference type="GO" id="GO:0004252">
    <property type="term" value="F:serine-type endopeptidase activity"/>
    <property type="evidence" value="ECO:0007669"/>
    <property type="project" value="UniProtKB-UniRule"/>
</dbReference>
<dbReference type="InterPro" id="IPR015500">
    <property type="entry name" value="Peptidase_S8_subtilisin-rel"/>
</dbReference>
<accession>A0A9D2MZW6</accession>
<evidence type="ECO:0000256" key="2">
    <source>
        <dbReference type="ARBA" id="ARBA00022670"/>
    </source>
</evidence>
<evidence type="ECO:0000256" key="5">
    <source>
        <dbReference type="PROSITE-ProRule" id="PRU01240"/>
    </source>
</evidence>
<dbReference type="Pfam" id="PF00082">
    <property type="entry name" value="Peptidase_S8"/>
    <property type="match status" value="1"/>
</dbReference>
<keyword evidence="4 5" id="KW-0720">Serine protease</keyword>
<feature type="active site" description="Charge relay system" evidence="5">
    <location>
        <position position="142"/>
    </location>
</feature>
<evidence type="ECO:0000313" key="10">
    <source>
        <dbReference type="Proteomes" id="UP000823910"/>
    </source>
</evidence>
<dbReference type="InterPro" id="IPR036852">
    <property type="entry name" value="Peptidase_S8/S53_dom_sf"/>
</dbReference>
<keyword evidence="7" id="KW-0732">Signal</keyword>
<keyword evidence="3 5" id="KW-0378">Hydrolase</keyword>
<evidence type="ECO:0000259" key="8">
    <source>
        <dbReference type="Pfam" id="PF00082"/>
    </source>
</evidence>
<feature type="signal peptide" evidence="7">
    <location>
        <begin position="1"/>
        <end position="23"/>
    </location>
</feature>
<evidence type="ECO:0000256" key="4">
    <source>
        <dbReference type="ARBA" id="ARBA00022825"/>
    </source>
</evidence>
<dbReference type="PROSITE" id="PS00138">
    <property type="entry name" value="SUBTILASE_SER"/>
    <property type="match status" value="1"/>
</dbReference>
<comment type="similarity">
    <text evidence="1 5 6">Belongs to the peptidase S8 family.</text>
</comment>
<dbReference type="SUPFAM" id="SSF52743">
    <property type="entry name" value="Subtilisin-like"/>
    <property type="match status" value="1"/>
</dbReference>
<reference evidence="9" key="1">
    <citation type="journal article" date="2021" name="PeerJ">
        <title>Extensive microbial diversity within the chicken gut microbiome revealed by metagenomics and culture.</title>
        <authorList>
            <person name="Gilroy R."/>
            <person name="Ravi A."/>
            <person name="Getino M."/>
            <person name="Pursley I."/>
            <person name="Horton D.L."/>
            <person name="Alikhan N.F."/>
            <person name="Baker D."/>
            <person name="Gharbi K."/>
            <person name="Hall N."/>
            <person name="Watson M."/>
            <person name="Adriaenssens E.M."/>
            <person name="Foster-Nyarko E."/>
            <person name="Jarju S."/>
            <person name="Secka A."/>
            <person name="Antonio M."/>
            <person name="Oren A."/>
            <person name="Chaudhuri R.R."/>
            <person name="La Ragione R."/>
            <person name="Hildebrand F."/>
            <person name="Pallen M.J."/>
        </authorList>
    </citation>
    <scope>NUCLEOTIDE SEQUENCE</scope>
    <source>
        <strain evidence="9">CHK180-15479</strain>
    </source>
</reference>
<feature type="chain" id="PRO_5038351528" evidence="7">
    <location>
        <begin position="24"/>
        <end position="425"/>
    </location>
</feature>
<reference evidence="9" key="2">
    <citation type="submission" date="2021-04" db="EMBL/GenBank/DDBJ databases">
        <authorList>
            <person name="Gilroy R."/>
        </authorList>
    </citation>
    <scope>NUCLEOTIDE SEQUENCE</scope>
    <source>
        <strain evidence="9">CHK180-15479</strain>
    </source>
</reference>
<dbReference type="PANTHER" id="PTHR43399">
    <property type="entry name" value="SUBTILISIN-RELATED"/>
    <property type="match status" value="1"/>
</dbReference>
<dbReference type="InterPro" id="IPR034204">
    <property type="entry name" value="PfSUB1-like_cat_dom"/>
</dbReference>
<evidence type="ECO:0000313" key="9">
    <source>
        <dbReference type="EMBL" id="HJC05521.1"/>
    </source>
</evidence>
<dbReference type="PROSITE" id="PS00136">
    <property type="entry name" value="SUBTILASE_ASP"/>
    <property type="match status" value="1"/>
</dbReference>
<proteinExistence type="inferred from homology"/>
<feature type="domain" description="Peptidase S8/S53" evidence="8">
    <location>
        <begin position="136"/>
        <end position="399"/>
    </location>
</feature>